<sequence>MWQKTLLVIFFLSTLLSCSNEEETKLNKYPQKWILVKMTYHMTGTEVSGLDMPWQEIYLLNENGTFKKQRESEGAVTEESGLYKRIENNNETLLEFHYKTPSEIVGSCTGNQLETLWLKTNNILVSTWLQCDGPGLEYHREF</sequence>
<proteinExistence type="predicted"/>
<evidence type="ECO:0000313" key="2">
    <source>
        <dbReference type="Proteomes" id="UP001597201"/>
    </source>
</evidence>
<dbReference type="EMBL" id="JBHTMY010000001">
    <property type="protein sequence ID" value="MFD1314289.1"/>
    <property type="molecule type" value="Genomic_DNA"/>
</dbReference>
<dbReference type="PROSITE" id="PS51257">
    <property type="entry name" value="PROKAR_LIPOPROTEIN"/>
    <property type="match status" value="1"/>
</dbReference>
<accession>A0ABW3XY87</accession>
<dbReference type="Proteomes" id="UP001597201">
    <property type="component" value="Unassembled WGS sequence"/>
</dbReference>
<reference evidence="2" key="1">
    <citation type="journal article" date="2019" name="Int. J. Syst. Evol. Microbiol.">
        <title>The Global Catalogue of Microorganisms (GCM) 10K type strain sequencing project: providing services to taxonomists for standard genome sequencing and annotation.</title>
        <authorList>
            <consortium name="The Broad Institute Genomics Platform"/>
            <consortium name="The Broad Institute Genome Sequencing Center for Infectious Disease"/>
            <person name="Wu L."/>
            <person name="Ma J."/>
        </authorList>
    </citation>
    <scope>NUCLEOTIDE SEQUENCE [LARGE SCALE GENOMIC DNA]</scope>
    <source>
        <strain evidence="2">CCUG 61485</strain>
    </source>
</reference>
<name>A0ABW3XY87_9FLAO</name>
<keyword evidence="2" id="KW-1185">Reference proteome</keyword>
<organism evidence="1 2">
    <name type="scientific">Namhaeicola litoreus</name>
    <dbReference type="NCBI Taxonomy" id="1052145"/>
    <lineage>
        <taxon>Bacteria</taxon>
        <taxon>Pseudomonadati</taxon>
        <taxon>Bacteroidota</taxon>
        <taxon>Flavobacteriia</taxon>
        <taxon>Flavobacteriales</taxon>
        <taxon>Flavobacteriaceae</taxon>
        <taxon>Namhaeicola</taxon>
    </lineage>
</organism>
<comment type="caution">
    <text evidence="1">The sequence shown here is derived from an EMBL/GenBank/DDBJ whole genome shotgun (WGS) entry which is preliminary data.</text>
</comment>
<gene>
    <name evidence="1" type="ORF">ACFQ39_01565</name>
</gene>
<protein>
    <recommendedName>
        <fullName evidence="3">Lipocalin-like domain-containing protein</fullName>
    </recommendedName>
</protein>
<evidence type="ECO:0000313" key="1">
    <source>
        <dbReference type="EMBL" id="MFD1314289.1"/>
    </source>
</evidence>
<evidence type="ECO:0008006" key="3">
    <source>
        <dbReference type="Google" id="ProtNLM"/>
    </source>
</evidence>
<dbReference type="RefSeq" id="WP_377175747.1">
    <property type="nucleotide sequence ID" value="NZ_JBHTMY010000001.1"/>
</dbReference>